<evidence type="ECO:0000256" key="1">
    <source>
        <dbReference type="ARBA" id="ARBA00004635"/>
    </source>
</evidence>
<keyword evidence="12" id="KW-1185">Reference proteome</keyword>
<evidence type="ECO:0000256" key="4">
    <source>
        <dbReference type="ARBA" id="ARBA00022729"/>
    </source>
</evidence>
<dbReference type="PROSITE" id="PS51935">
    <property type="entry name" value="NLPC_P60"/>
    <property type="match status" value="1"/>
</dbReference>
<dbReference type="InterPro" id="IPR000064">
    <property type="entry name" value="NLP_P60_dom"/>
</dbReference>
<comment type="subcellular location">
    <subcellularLocation>
        <location evidence="1">Membrane</location>
        <topology evidence="1">Lipid-anchor</topology>
    </subcellularLocation>
</comment>
<dbReference type="SUPFAM" id="SSF54001">
    <property type="entry name" value="Cysteine proteinases"/>
    <property type="match status" value="1"/>
</dbReference>
<feature type="domain" description="NlpC/P60" evidence="10">
    <location>
        <begin position="9"/>
        <end position="130"/>
    </location>
</feature>
<protein>
    <submittedName>
        <fullName evidence="11">C40 family peptidase</fullName>
    </submittedName>
</protein>
<evidence type="ECO:0000256" key="6">
    <source>
        <dbReference type="ARBA" id="ARBA00022807"/>
    </source>
</evidence>
<evidence type="ECO:0000259" key="10">
    <source>
        <dbReference type="PROSITE" id="PS51935"/>
    </source>
</evidence>
<gene>
    <name evidence="11" type="ORF">ACFFHW_08310</name>
</gene>
<keyword evidence="3" id="KW-0645">Protease</keyword>
<dbReference type="Proteomes" id="UP001589814">
    <property type="component" value="Unassembled WGS sequence"/>
</dbReference>
<keyword evidence="5" id="KW-0378">Hydrolase</keyword>
<evidence type="ECO:0000256" key="3">
    <source>
        <dbReference type="ARBA" id="ARBA00022670"/>
    </source>
</evidence>
<name>A0ABV6G328_9GAMM</name>
<proteinExistence type="inferred from homology"/>
<dbReference type="PANTHER" id="PTHR47360:SF3">
    <property type="entry name" value="MUREIN DD-ENDOPEPTIDASE MEPS_MUREIN LD-CARBOXYPEPTIDASE"/>
    <property type="match status" value="1"/>
</dbReference>
<organism evidence="11 12">
    <name type="scientific">Kushneria aurantia</name>
    <dbReference type="NCBI Taxonomy" id="504092"/>
    <lineage>
        <taxon>Bacteria</taxon>
        <taxon>Pseudomonadati</taxon>
        <taxon>Pseudomonadota</taxon>
        <taxon>Gammaproteobacteria</taxon>
        <taxon>Oceanospirillales</taxon>
        <taxon>Halomonadaceae</taxon>
        <taxon>Kushneria</taxon>
    </lineage>
</organism>
<evidence type="ECO:0000256" key="5">
    <source>
        <dbReference type="ARBA" id="ARBA00022801"/>
    </source>
</evidence>
<evidence type="ECO:0000256" key="9">
    <source>
        <dbReference type="ARBA" id="ARBA00023288"/>
    </source>
</evidence>
<comment type="caution">
    <text evidence="11">The sequence shown here is derived from an EMBL/GenBank/DDBJ whole genome shotgun (WGS) entry which is preliminary data.</text>
</comment>
<dbReference type="InterPro" id="IPR038765">
    <property type="entry name" value="Papain-like_cys_pep_sf"/>
</dbReference>
<comment type="similarity">
    <text evidence="2">Belongs to the peptidase C40 family.</text>
</comment>
<keyword evidence="6" id="KW-0788">Thiol protease</keyword>
<keyword evidence="4" id="KW-0732">Signal</keyword>
<evidence type="ECO:0000256" key="8">
    <source>
        <dbReference type="ARBA" id="ARBA00023139"/>
    </source>
</evidence>
<evidence type="ECO:0000313" key="11">
    <source>
        <dbReference type="EMBL" id="MFC0267985.1"/>
    </source>
</evidence>
<dbReference type="PANTHER" id="PTHR47360">
    <property type="entry name" value="MUREIN DD-ENDOPEPTIDASE MEPS/MUREIN LD-CARBOXYPEPTIDASE"/>
    <property type="match status" value="1"/>
</dbReference>
<keyword evidence="7" id="KW-0472">Membrane</keyword>
<evidence type="ECO:0000256" key="7">
    <source>
        <dbReference type="ARBA" id="ARBA00023136"/>
    </source>
</evidence>
<evidence type="ECO:0000256" key="2">
    <source>
        <dbReference type="ARBA" id="ARBA00007074"/>
    </source>
</evidence>
<accession>A0ABV6G328</accession>
<dbReference type="RefSeq" id="WP_019950909.1">
    <property type="nucleotide sequence ID" value="NZ_JBHLVX010000032.1"/>
</dbReference>
<evidence type="ECO:0000313" key="12">
    <source>
        <dbReference type="Proteomes" id="UP001589814"/>
    </source>
</evidence>
<dbReference type="Pfam" id="PF00877">
    <property type="entry name" value="NLPC_P60"/>
    <property type="match status" value="1"/>
</dbReference>
<sequence>MAPLARRMAQIEDALMSEYSAWKGTPYRYGGETSSGIDCSALVQRVYRDGFSFDLPRTTAGQVLTGRRVERDELKPGDLVFFKPYRGDRHVGIYIGDGRFMHASSSNGVRISELDNPYWQRHYWQSRRPLDGVNLAMLSR</sequence>
<dbReference type="InterPro" id="IPR052062">
    <property type="entry name" value="Murein_DD/LD_carboxypeptidase"/>
</dbReference>
<dbReference type="EMBL" id="JBHLVX010000032">
    <property type="protein sequence ID" value="MFC0267985.1"/>
    <property type="molecule type" value="Genomic_DNA"/>
</dbReference>
<keyword evidence="8" id="KW-0564">Palmitate</keyword>
<dbReference type="Gene3D" id="3.90.1720.10">
    <property type="entry name" value="endopeptidase domain like (from Nostoc punctiforme)"/>
    <property type="match status" value="1"/>
</dbReference>
<reference evidence="11 12" key="1">
    <citation type="submission" date="2024-09" db="EMBL/GenBank/DDBJ databases">
        <authorList>
            <person name="Sun Q."/>
            <person name="Mori K."/>
        </authorList>
    </citation>
    <scope>NUCLEOTIDE SEQUENCE [LARGE SCALE GENOMIC DNA]</scope>
    <source>
        <strain evidence="11 12">CCM 7415</strain>
    </source>
</reference>
<keyword evidence="9" id="KW-0449">Lipoprotein</keyword>